<organism evidence="2 3">
    <name type="scientific">Niastella vici</name>
    <dbReference type="NCBI Taxonomy" id="1703345"/>
    <lineage>
        <taxon>Bacteria</taxon>
        <taxon>Pseudomonadati</taxon>
        <taxon>Bacteroidota</taxon>
        <taxon>Chitinophagia</taxon>
        <taxon>Chitinophagales</taxon>
        <taxon>Chitinophagaceae</taxon>
        <taxon>Niastella</taxon>
    </lineage>
</organism>
<dbReference type="Pfam" id="PF18911">
    <property type="entry name" value="PKD_4"/>
    <property type="match status" value="2"/>
</dbReference>
<dbReference type="AlphaFoldDB" id="A0A1V9FIS0"/>
<dbReference type="InterPro" id="IPR025667">
    <property type="entry name" value="SprB_repeat"/>
</dbReference>
<dbReference type="PROSITE" id="PS50093">
    <property type="entry name" value="PKD"/>
    <property type="match status" value="2"/>
</dbReference>
<dbReference type="Gene3D" id="2.60.40.10">
    <property type="entry name" value="Immunoglobulins"/>
    <property type="match status" value="4"/>
</dbReference>
<dbReference type="InterPro" id="IPR022409">
    <property type="entry name" value="PKD/Chitinase_dom"/>
</dbReference>
<protein>
    <recommendedName>
        <fullName evidence="1">PKD domain-containing protein</fullName>
    </recommendedName>
</protein>
<gene>
    <name evidence="2" type="ORF">A3860_07975</name>
</gene>
<feature type="domain" description="PKD" evidence="1">
    <location>
        <begin position="593"/>
        <end position="626"/>
    </location>
</feature>
<dbReference type="InterPro" id="IPR013783">
    <property type="entry name" value="Ig-like_fold"/>
</dbReference>
<dbReference type="EMBL" id="LVYD01000102">
    <property type="protein sequence ID" value="OQP58248.1"/>
    <property type="molecule type" value="Genomic_DNA"/>
</dbReference>
<dbReference type="InterPro" id="IPR000601">
    <property type="entry name" value="PKD_dom"/>
</dbReference>
<dbReference type="CDD" id="cd00146">
    <property type="entry name" value="PKD"/>
    <property type="match status" value="2"/>
</dbReference>
<evidence type="ECO:0000313" key="2">
    <source>
        <dbReference type="EMBL" id="OQP58248.1"/>
    </source>
</evidence>
<dbReference type="SMART" id="SM00089">
    <property type="entry name" value="PKD"/>
    <property type="match status" value="5"/>
</dbReference>
<dbReference type="Proteomes" id="UP000192796">
    <property type="component" value="Unassembled WGS sequence"/>
</dbReference>
<dbReference type="NCBIfam" id="TIGR04131">
    <property type="entry name" value="Bac_Flav_CTERM"/>
    <property type="match status" value="1"/>
</dbReference>
<dbReference type="InterPro" id="IPR026341">
    <property type="entry name" value="T9SS_type_B"/>
</dbReference>
<dbReference type="RefSeq" id="WP_081155400.1">
    <property type="nucleotide sequence ID" value="NZ_LVYD01000102.1"/>
</dbReference>
<dbReference type="InterPro" id="IPR035986">
    <property type="entry name" value="PKD_dom_sf"/>
</dbReference>
<dbReference type="Pfam" id="PF13585">
    <property type="entry name" value="CHU_C"/>
    <property type="match status" value="1"/>
</dbReference>
<proteinExistence type="predicted"/>
<dbReference type="Pfam" id="PF13573">
    <property type="entry name" value="SprB"/>
    <property type="match status" value="1"/>
</dbReference>
<accession>A0A1V9FIS0</accession>
<dbReference type="OrthoDB" id="5726170at2"/>
<evidence type="ECO:0000259" key="1">
    <source>
        <dbReference type="PROSITE" id="PS50093"/>
    </source>
</evidence>
<dbReference type="STRING" id="1703345.A3860_07975"/>
<comment type="caution">
    <text evidence="2">The sequence shown here is derived from an EMBL/GenBank/DDBJ whole genome shotgun (WGS) entry which is preliminary data.</text>
</comment>
<feature type="domain" description="PKD" evidence="1">
    <location>
        <begin position="668"/>
        <end position="716"/>
    </location>
</feature>
<reference evidence="2 3" key="1">
    <citation type="submission" date="2016-03" db="EMBL/GenBank/DDBJ databases">
        <title>Niastella vici sp. nov., isolated from farmland soil.</title>
        <authorList>
            <person name="Chen L."/>
            <person name="Wang D."/>
            <person name="Yang S."/>
            <person name="Wang G."/>
        </authorList>
    </citation>
    <scope>NUCLEOTIDE SEQUENCE [LARGE SCALE GENOMIC DNA]</scope>
    <source>
        <strain evidence="2 3">DJ57</strain>
    </source>
</reference>
<dbReference type="SUPFAM" id="SSF49299">
    <property type="entry name" value="PKD domain"/>
    <property type="match status" value="4"/>
</dbReference>
<sequence length="817" mass="85053">MIKLVLYIALLFGGLVIATGSLAQTYSPINITGFNQDGIAESGTDATAVTSTALDLSSYIMYSTTFAAINGLLAGLPTSGVITSGTRTWQLQPYTGNNVLYLSAGGAQPNTAAAGTLTLTTPARYSAVNLLLFTTEDHGNINVVMNFTDGTTYNAGNFFILDWFGGTGAVYAGYGRTTRLTTGPYTTFGVATGDPRFYQLNLPLTCAGKNKLLQSLTISYLNGNTTFGRAVVLALSGVGYTPPTITPAITQATCGKANGSIALSVAAGNGPFTYAWSTTPVQTTATATNLLAGSYTCTVTESDNCTVSYAGTVPSAPVAVLTATASPAAVCAGDPVNLSVSATGGTVTAYTWNPGNVTGSSISVVPAATTTYTVSGTDNNGCAVSATVPVTVKTVPTSTFTVSPANVCLGTSQTVTYTGNAPNTATYNWNGFAGATVQSGSGQGPYSILFNNAGNYTLQLQVTDNGCVSTITTNPVIISTPVSASFTVSDSLICAGSAITATYTGTGAGYATATWGWSGGTVQSGSGFGPYTIKYDRSGIISLTVKDGACVSVARSKLINVIPTPVAAFTPDAATGCVPFAVTFNNASQNTDAWKWNFGDGGTSTEGSPSYTYNNTGTYTVTLIASAQGKCFDTLVRTDVIKVKSYPEAAFTVNPVENVPVELHLANFAFTNSTSAATSYKWEFGDGDTSTLTNVSHQYQYPGNYTVILHAVNDIGCEDTAVRKFLMVIPDKVLIIPNVFSPNGDGINDKWEIAGLRGVTDCTVQIFNRWGQQVYNSHGYGEPWDGTWNGKPVPVATYYYVIKTVTRSYNGWVAIIR</sequence>
<evidence type="ECO:0000313" key="3">
    <source>
        <dbReference type="Proteomes" id="UP000192796"/>
    </source>
</evidence>
<keyword evidence="3" id="KW-1185">Reference proteome</keyword>
<name>A0A1V9FIS0_9BACT</name>